<keyword evidence="7 10" id="KW-0175">Coiled coil</keyword>
<dbReference type="Pfam" id="PF09177">
    <property type="entry name" value="STX6_10_61_N"/>
    <property type="match status" value="1"/>
</dbReference>
<feature type="domain" description="T-SNARE coiled-coil homology" evidence="13">
    <location>
        <begin position="162"/>
        <end position="224"/>
    </location>
</feature>
<evidence type="ECO:0000256" key="12">
    <source>
        <dbReference type="SAM" id="Phobius"/>
    </source>
</evidence>
<dbReference type="GO" id="GO:0006886">
    <property type="term" value="P:intracellular protein transport"/>
    <property type="evidence" value="ECO:0007669"/>
    <property type="project" value="InterPro"/>
</dbReference>
<dbReference type="SUPFAM" id="SSF58038">
    <property type="entry name" value="SNARE fusion complex"/>
    <property type="match status" value="1"/>
</dbReference>
<evidence type="ECO:0000313" key="15">
    <source>
        <dbReference type="RefSeq" id="XP_025829624.1"/>
    </source>
</evidence>
<dbReference type="InterPro" id="IPR000727">
    <property type="entry name" value="T_SNARE_dom"/>
</dbReference>
<dbReference type="FunFam" id="1.20.58.90:FF:000004">
    <property type="entry name" value="Syntaxin 10"/>
    <property type="match status" value="1"/>
</dbReference>
<dbReference type="AlphaFoldDB" id="A0A7F5R388"/>
<accession>A0A7F5R388</accession>
<dbReference type="PANTHER" id="PTHR12791">
    <property type="entry name" value="GOLGI SNARE BET1-RELATED"/>
    <property type="match status" value="1"/>
</dbReference>
<keyword evidence="8 12" id="KW-0472">Membrane</keyword>
<dbReference type="FunFam" id="1.20.5.110:FF:000006">
    <property type="entry name" value="Syntaxin 6"/>
    <property type="match status" value="1"/>
</dbReference>
<dbReference type="InterPro" id="IPR010989">
    <property type="entry name" value="SNARE"/>
</dbReference>
<dbReference type="Gene3D" id="1.20.5.110">
    <property type="match status" value="1"/>
</dbReference>
<dbReference type="SMART" id="SM00397">
    <property type="entry name" value="t_SNARE"/>
    <property type="match status" value="1"/>
</dbReference>
<keyword evidence="2" id="KW-0813">Transport</keyword>
<evidence type="ECO:0000259" key="13">
    <source>
        <dbReference type="PROSITE" id="PS50192"/>
    </source>
</evidence>
<dbReference type="RefSeq" id="XP_025829624.1">
    <property type="nucleotide sequence ID" value="XM_025973839.1"/>
</dbReference>
<gene>
    <name evidence="15 16" type="primary">LOC108732733</name>
</gene>
<evidence type="ECO:0000256" key="7">
    <source>
        <dbReference type="ARBA" id="ARBA00023054"/>
    </source>
</evidence>
<name>A0A7F5R388_AGRPL</name>
<dbReference type="Proteomes" id="UP000192223">
    <property type="component" value="Unplaced"/>
</dbReference>
<evidence type="ECO:0000313" key="14">
    <source>
        <dbReference type="Proteomes" id="UP000192223"/>
    </source>
</evidence>
<sequence>MTLEDPFFVVKEEVFRALNKTRGLYQRWLEIQNNSICITKDETEWMNNELKNSLRSIEWDLEDLEDTINIVEKNPTKFKIDNKELTARKHFINSTVAEVNLMKEKINMNRNRDRDRTARQPLLESSPAHVTTTHGTTKYSKLENDVDSPQRNFIADSLSHQQNMLRHQDDQLDNISNSVGSLKRISQHIGIEIDEQAGMLDDFGTELEGTESKLDSTMKKVAKVLHMSNDRSQWTVIIVLVIILLIVIILFIVL</sequence>
<dbReference type="GO" id="GO:0005484">
    <property type="term" value="F:SNAP receptor activity"/>
    <property type="evidence" value="ECO:0007669"/>
    <property type="project" value="InterPro"/>
</dbReference>
<dbReference type="InterPro" id="IPR006012">
    <property type="entry name" value="Syntaxin/epimorphin_CS"/>
</dbReference>
<keyword evidence="14" id="KW-1185">Reference proteome</keyword>
<dbReference type="GO" id="GO:0031090">
    <property type="term" value="C:organelle membrane"/>
    <property type="evidence" value="ECO:0007669"/>
    <property type="project" value="UniProtKB-ARBA"/>
</dbReference>
<evidence type="ECO:0000256" key="3">
    <source>
        <dbReference type="ARBA" id="ARBA00022692"/>
    </source>
</evidence>
<evidence type="ECO:0000256" key="2">
    <source>
        <dbReference type="ARBA" id="ARBA00022448"/>
    </source>
</evidence>
<evidence type="ECO:0000256" key="8">
    <source>
        <dbReference type="ARBA" id="ARBA00023136"/>
    </source>
</evidence>
<feature type="transmembrane region" description="Helical" evidence="12">
    <location>
        <begin position="234"/>
        <end position="253"/>
    </location>
</feature>
<evidence type="ECO:0000256" key="10">
    <source>
        <dbReference type="SAM" id="Coils"/>
    </source>
</evidence>
<evidence type="ECO:0000256" key="5">
    <source>
        <dbReference type="ARBA" id="ARBA00022989"/>
    </source>
</evidence>
<dbReference type="CDD" id="cd21443">
    <property type="entry name" value="SNARE_NTD_STX6_STX10"/>
    <property type="match status" value="1"/>
</dbReference>
<keyword evidence="3 12" id="KW-0812">Transmembrane</keyword>
<evidence type="ECO:0000256" key="11">
    <source>
        <dbReference type="SAM" id="MobiDB-lite"/>
    </source>
</evidence>
<dbReference type="PROSITE" id="PS50192">
    <property type="entry name" value="T_SNARE"/>
    <property type="match status" value="1"/>
</dbReference>
<feature type="region of interest" description="Disordered" evidence="11">
    <location>
        <begin position="110"/>
        <end position="143"/>
    </location>
</feature>
<dbReference type="InterPro" id="IPR015260">
    <property type="entry name" value="Syntaxin-6/10/61_N"/>
</dbReference>
<protein>
    <submittedName>
        <fullName evidence="15 16">Syntaxin-6 isoform X1</fullName>
    </submittedName>
</protein>
<dbReference type="GO" id="GO:0048193">
    <property type="term" value="P:Golgi vesicle transport"/>
    <property type="evidence" value="ECO:0007669"/>
    <property type="project" value="InterPro"/>
</dbReference>
<dbReference type="Pfam" id="PF05739">
    <property type="entry name" value="SNARE"/>
    <property type="match status" value="1"/>
</dbReference>
<keyword evidence="6" id="KW-0333">Golgi apparatus</keyword>
<feature type="coiled-coil region" evidence="10">
    <location>
        <begin position="47"/>
        <end position="74"/>
    </location>
</feature>
<dbReference type="Gene3D" id="1.20.58.90">
    <property type="match status" value="1"/>
</dbReference>
<dbReference type="SUPFAM" id="SSF47661">
    <property type="entry name" value="t-snare proteins"/>
    <property type="match status" value="1"/>
</dbReference>
<organism evidence="14 15">
    <name type="scientific">Agrilus planipennis</name>
    <name type="common">Emerald ash borer</name>
    <name type="synonym">Agrilus marcopoli</name>
    <dbReference type="NCBI Taxonomy" id="224129"/>
    <lineage>
        <taxon>Eukaryota</taxon>
        <taxon>Metazoa</taxon>
        <taxon>Ecdysozoa</taxon>
        <taxon>Arthropoda</taxon>
        <taxon>Hexapoda</taxon>
        <taxon>Insecta</taxon>
        <taxon>Pterygota</taxon>
        <taxon>Neoptera</taxon>
        <taxon>Endopterygota</taxon>
        <taxon>Coleoptera</taxon>
        <taxon>Polyphaga</taxon>
        <taxon>Elateriformia</taxon>
        <taxon>Buprestoidea</taxon>
        <taxon>Buprestidae</taxon>
        <taxon>Agrilinae</taxon>
        <taxon>Agrilus</taxon>
    </lineage>
</organism>
<dbReference type="OrthoDB" id="546861at2759"/>
<dbReference type="KEGG" id="apln:108732733"/>
<comment type="subcellular location">
    <subcellularLocation>
        <location evidence="9">Golgi apparatus</location>
        <location evidence="9">trans-Golgi network membrane</location>
        <topology evidence="9">Single-pass type IV membrane protein</topology>
    </subcellularLocation>
</comment>
<dbReference type="GeneID" id="108732733"/>
<feature type="compositionally biased region" description="Polar residues" evidence="11">
    <location>
        <begin position="128"/>
        <end position="139"/>
    </location>
</feature>
<evidence type="ECO:0000256" key="4">
    <source>
        <dbReference type="ARBA" id="ARBA00022927"/>
    </source>
</evidence>
<evidence type="ECO:0000256" key="6">
    <source>
        <dbReference type="ARBA" id="ARBA00023034"/>
    </source>
</evidence>
<evidence type="ECO:0000313" key="16">
    <source>
        <dbReference type="RefSeq" id="XP_025829625.1"/>
    </source>
</evidence>
<dbReference type="RefSeq" id="XP_025829625.1">
    <property type="nucleotide sequence ID" value="XM_025973840.1"/>
</dbReference>
<keyword evidence="5 12" id="KW-1133">Transmembrane helix</keyword>
<keyword evidence="4" id="KW-0653">Protein transport</keyword>
<dbReference type="CDD" id="cd15851">
    <property type="entry name" value="SNARE_Syntaxin6"/>
    <property type="match status" value="1"/>
</dbReference>
<evidence type="ECO:0000256" key="1">
    <source>
        <dbReference type="ARBA" id="ARBA00009063"/>
    </source>
</evidence>
<proteinExistence type="inferred from homology"/>
<comment type="similarity">
    <text evidence="1">Belongs to the syntaxin family.</text>
</comment>
<evidence type="ECO:0000256" key="9">
    <source>
        <dbReference type="ARBA" id="ARBA00037801"/>
    </source>
</evidence>
<dbReference type="GO" id="GO:0005802">
    <property type="term" value="C:trans-Golgi network"/>
    <property type="evidence" value="ECO:0007669"/>
    <property type="project" value="UniProtKB-ARBA"/>
</dbReference>
<dbReference type="PROSITE" id="PS00914">
    <property type="entry name" value="SYNTAXIN"/>
    <property type="match status" value="1"/>
</dbReference>
<reference evidence="15 16" key="1">
    <citation type="submission" date="2025-04" db="UniProtKB">
        <authorList>
            <consortium name="RefSeq"/>
        </authorList>
    </citation>
    <scope>IDENTIFICATION</scope>
    <source>
        <tissue evidence="15 16">Entire body</tissue>
    </source>
</reference>